<dbReference type="EMBL" id="CAJOBI010230235">
    <property type="protein sequence ID" value="CAF5062732.1"/>
    <property type="molecule type" value="Genomic_DNA"/>
</dbReference>
<organism evidence="3 7">
    <name type="scientific">Rotaria magnacalcarata</name>
    <dbReference type="NCBI Taxonomy" id="392030"/>
    <lineage>
        <taxon>Eukaryota</taxon>
        <taxon>Metazoa</taxon>
        <taxon>Spiralia</taxon>
        <taxon>Gnathifera</taxon>
        <taxon>Rotifera</taxon>
        <taxon>Eurotatoria</taxon>
        <taxon>Bdelloidea</taxon>
        <taxon>Philodinida</taxon>
        <taxon>Philodinidae</taxon>
        <taxon>Rotaria</taxon>
    </lineage>
</organism>
<evidence type="ECO:0000313" key="4">
    <source>
        <dbReference type="EMBL" id="CAF4639420.1"/>
    </source>
</evidence>
<dbReference type="EMBL" id="CAJOBI010087679">
    <property type="protein sequence ID" value="CAF4526975.1"/>
    <property type="molecule type" value="Genomic_DNA"/>
</dbReference>
<evidence type="ECO:0000313" key="6">
    <source>
        <dbReference type="EMBL" id="CAF5062732.1"/>
    </source>
</evidence>
<evidence type="ECO:0000313" key="5">
    <source>
        <dbReference type="EMBL" id="CAF4926845.1"/>
    </source>
</evidence>
<dbReference type="Proteomes" id="UP000681967">
    <property type="component" value="Unassembled WGS sequence"/>
</dbReference>
<reference evidence="3" key="1">
    <citation type="submission" date="2021-02" db="EMBL/GenBank/DDBJ databases">
        <authorList>
            <person name="Nowell W R."/>
        </authorList>
    </citation>
    <scope>NUCLEOTIDE SEQUENCE</scope>
</reference>
<proteinExistence type="predicted"/>
<sequence>MLFQRFAMLKMFLAAVGASMLSAALLVLCRRNLYEKILNGYIEHNSRRG</sequence>
<dbReference type="Proteomes" id="UP000681720">
    <property type="component" value="Unassembled WGS sequence"/>
</dbReference>
<keyword evidence="7" id="KW-1185">Reference proteome</keyword>
<evidence type="ECO:0000313" key="3">
    <source>
        <dbReference type="EMBL" id="CAF4568783.1"/>
    </source>
</evidence>
<dbReference type="EMBL" id="CAJOBG010064834">
    <property type="protein sequence ID" value="CAF4568783.1"/>
    <property type="molecule type" value="Genomic_DNA"/>
</dbReference>
<gene>
    <name evidence="1" type="ORF">BYL167_LOCUS35402</name>
    <name evidence="5" type="ORF">BYL167_LOCUS53173</name>
    <name evidence="4" type="ORF">GIL414_LOCUS40553</name>
    <name evidence="3" type="ORF">OVN521_LOCUS43956</name>
    <name evidence="2" type="ORF">SMN809_LOCUS36062</name>
    <name evidence="6" type="ORF">SMN809_LOCUS59856</name>
</gene>
<comment type="caution">
    <text evidence="3">The sequence shown here is derived from an EMBL/GenBank/DDBJ whole genome shotgun (WGS) entry which is preliminary data.</text>
</comment>
<dbReference type="Proteomes" id="UP000663866">
    <property type="component" value="Unassembled WGS sequence"/>
</dbReference>
<dbReference type="EMBL" id="CAJOBH010176578">
    <property type="protein sequence ID" value="CAF4926845.1"/>
    <property type="molecule type" value="Genomic_DNA"/>
</dbReference>
<protein>
    <submittedName>
        <fullName evidence="3">Uncharacterized protein</fullName>
    </submittedName>
</protein>
<accession>A0A820ZX98</accession>
<dbReference type="EMBL" id="CAJOBH010074439">
    <property type="protein sequence ID" value="CAF4487226.1"/>
    <property type="molecule type" value="Genomic_DNA"/>
</dbReference>
<name>A0A820ZX98_9BILA</name>
<evidence type="ECO:0000313" key="2">
    <source>
        <dbReference type="EMBL" id="CAF4526975.1"/>
    </source>
</evidence>
<evidence type="ECO:0000313" key="1">
    <source>
        <dbReference type="EMBL" id="CAF4487226.1"/>
    </source>
</evidence>
<evidence type="ECO:0000313" key="7">
    <source>
        <dbReference type="Proteomes" id="UP000663866"/>
    </source>
</evidence>
<dbReference type="AlphaFoldDB" id="A0A820ZX98"/>
<dbReference type="EMBL" id="CAJOBJ010112812">
    <property type="protein sequence ID" value="CAF4639420.1"/>
    <property type="molecule type" value="Genomic_DNA"/>
</dbReference>
<dbReference type="Proteomes" id="UP000676336">
    <property type="component" value="Unassembled WGS sequence"/>
</dbReference>
<feature type="non-terminal residue" evidence="3">
    <location>
        <position position="49"/>
    </location>
</feature>